<dbReference type="Proteomes" id="UP000035489">
    <property type="component" value="Unassembled WGS sequence"/>
</dbReference>
<evidence type="ECO:0000313" key="1">
    <source>
        <dbReference type="EMBL" id="KLK94702.1"/>
    </source>
</evidence>
<comment type="caution">
    <text evidence="1">The sequence shown here is derived from an EMBL/GenBank/DDBJ whole genome shotgun (WGS) entry which is preliminary data.</text>
</comment>
<dbReference type="RefSeq" id="WP_047187347.1">
    <property type="nucleotide sequence ID" value="NZ_LCYG01000006.1"/>
</dbReference>
<name>A0A0H1RPU1_9HYPH</name>
<feature type="non-terminal residue" evidence="1">
    <location>
        <position position="63"/>
    </location>
</feature>
<keyword evidence="2" id="KW-1185">Reference proteome</keyword>
<dbReference type="InterPro" id="IPR011059">
    <property type="entry name" value="Metal-dep_hydrolase_composite"/>
</dbReference>
<proteinExistence type="predicted"/>
<reference evidence="1 2" key="1">
    <citation type="submission" date="2015-05" db="EMBL/GenBank/DDBJ databases">
        <title>Draft genome sequence of Microvirga vignae strain BR3299, a novel nitrogen fixing bacteria isolated from Brazil semi-aired region.</title>
        <authorList>
            <person name="Zilli J.E."/>
            <person name="Passos S.R."/>
            <person name="Leite J."/>
            <person name="Baldani J.I."/>
            <person name="Xavier G.R."/>
            <person name="Rumjaneck N.G."/>
            <person name="Simoes-Araujo J.L."/>
        </authorList>
    </citation>
    <scope>NUCLEOTIDE SEQUENCE [LARGE SCALE GENOMIC DNA]</scope>
    <source>
        <strain evidence="1 2">BR3299</strain>
    </source>
</reference>
<protein>
    <recommendedName>
        <fullName evidence="3">Amidohydrolase 3 domain-containing protein</fullName>
    </recommendedName>
</protein>
<dbReference type="Gene3D" id="2.30.40.10">
    <property type="entry name" value="Urease, subunit C, domain 1"/>
    <property type="match status" value="1"/>
</dbReference>
<evidence type="ECO:0008006" key="3">
    <source>
        <dbReference type="Google" id="ProtNLM"/>
    </source>
</evidence>
<gene>
    <name evidence="1" type="ORF">AA309_02155</name>
</gene>
<dbReference type="EMBL" id="LCYG01000006">
    <property type="protein sequence ID" value="KLK94702.1"/>
    <property type="molecule type" value="Genomic_DNA"/>
</dbReference>
<sequence>MSMTHNAHPVVGGLGAVAAGTADLILFNGRITTLDRQAPEATALAIRNGQFVAVGDEREVMTL</sequence>
<dbReference type="GO" id="GO:0016810">
    <property type="term" value="F:hydrolase activity, acting on carbon-nitrogen (but not peptide) bonds"/>
    <property type="evidence" value="ECO:0007669"/>
    <property type="project" value="InterPro"/>
</dbReference>
<accession>A0A0H1RPU1</accession>
<dbReference type="SUPFAM" id="SSF51338">
    <property type="entry name" value="Composite domain of metallo-dependent hydrolases"/>
    <property type="match status" value="1"/>
</dbReference>
<dbReference type="AlphaFoldDB" id="A0A0H1RPU1"/>
<dbReference type="STRING" id="1225564.AA309_02155"/>
<organism evidence="1 2">
    <name type="scientific">Microvirga vignae</name>
    <dbReference type="NCBI Taxonomy" id="1225564"/>
    <lineage>
        <taxon>Bacteria</taxon>
        <taxon>Pseudomonadati</taxon>
        <taxon>Pseudomonadota</taxon>
        <taxon>Alphaproteobacteria</taxon>
        <taxon>Hyphomicrobiales</taxon>
        <taxon>Methylobacteriaceae</taxon>
        <taxon>Microvirga</taxon>
    </lineage>
</organism>
<evidence type="ECO:0000313" key="2">
    <source>
        <dbReference type="Proteomes" id="UP000035489"/>
    </source>
</evidence>